<accession>A0A9P8I6U1</accession>
<organism evidence="2 3">
    <name type="scientific">Glutinoglossum americanum</name>
    <dbReference type="NCBI Taxonomy" id="1670608"/>
    <lineage>
        <taxon>Eukaryota</taxon>
        <taxon>Fungi</taxon>
        <taxon>Dikarya</taxon>
        <taxon>Ascomycota</taxon>
        <taxon>Pezizomycotina</taxon>
        <taxon>Geoglossomycetes</taxon>
        <taxon>Geoglossales</taxon>
        <taxon>Geoglossaceae</taxon>
        <taxon>Glutinoglossum</taxon>
    </lineage>
</organism>
<feature type="transmembrane region" description="Helical" evidence="1">
    <location>
        <begin position="253"/>
        <end position="271"/>
    </location>
</feature>
<reference evidence="2" key="1">
    <citation type="submission" date="2021-03" db="EMBL/GenBank/DDBJ databases">
        <title>Comparative genomics and phylogenomic investigation of the class Geoglossomycetes provide insights into ecological specialization and systematics.</title>
        <authorList>
            <person name="Melie T."/>
            <person name="Pirro S."/>
            <person name="Miller A.N."/>
            <person name="Quandt A."/>
        </authorList>
    </citation>
    <scope>NUCLEOTIDE SEQUENCE</scope>
    <source>
        <strain evidence="2">GBOQ0MN5Z8</strain>
    </source>
</reference>
<feature type="transmembrane region" description="Helical" evidence="1">
    <location>
        <begin position="6"/>
        <end position="24"/>
    </location>
</feature>
<evidence type="ECO:0000256" key="1">
    <source>
        <dbReference type="SAM" id="Phobius"/>
    </source>
</evidence>
<keyword evidence="1" id="KW-0812">Transmembrane</keyword>
<keyword evidence="1" id="KW-1133">Transmembrane helix</keyword>
<dbReference type="PANTHER" id="PTHR37577:SF1">
    <property type="entry name" value="INTEGRAL MEMBRANE PROTEIN"/>
    <property type="match status" value="1"/>
</dbReference>
<keyword evidence="1" id="KW-0472">Membrane</keyword>
<name>A0A9P8I6U1_9PEZI</name>
<feature type="transmembrane region" description="Helical" evidence="1">
    <location>
        <begin position="323"/>
        <end position="342"/>
    </location>
</feature>
<dbReference type="OrthoDB" id="5427664at2759"/>
<feature type="transmembrane region" description="Helical" evidence="1">
    <location>
        <begin position="78"/>
        <end position="99"/>
    </location>
</feature>
<feature type="transmembrane region" description="Helical" evidence="1">
    <location>
        <begin position="191"/>
        <end position="209"/>
    </location>
</feature>
<proteinExistence type="predicted"/>
<evidence type="ECO:0000313" key="2">
    <source>
        <dbReference type="EMBL" id="KAH0541679.1"/>
    </source>
</evidence>
<dbReference type="EMBL" id="JAGHQL010000071">
    <property type="protein sequence ID" value="KAH0541679.1"/>
    <property type="molecule type" value="Genomic_DNA"/>
</dbReference>
<protein>
    <submittedName>
        <fullName evidence="2">Uncharacterized protein</fullName>
    </submittedName>
</protein>
<dbReference type="Proteomes" id="UP000698800">
    <property type="component" value="Unassembled WGS sequence"/>
</dbReference>
<keyword evidence="3" id="KW-1185">Reference proteome</keyword>
<gene>
    <name evidence="2" type="ORF">FGG08_003842</name>
</gene>
<dbReference type="InterPro" id="IPR053018">
    <property type="entry name" value="Elsinochrome_Biosynth-Asso"/>
</dbReference>
<comment type="caution">
    <text evidence="2">The sequence shown here is derived from an EMBL/GenBank/DDBJ whole genome shotgun (WGS) entry which is preliminary data.</text>
</comment>
<dbReference type="PANTHER" id="PTHR37577">
    <property type="entry name" value="INTEGRAL MEMBRANE PROTEIN"/>
    <property type="match status" value="1"/>
</dbReference>
<sequence>MKVTIGSFIIVGYITCLAAIVASASEDIKWLRETADDSVRLGLGPRWARPILRWLHKSWLLSYREPQRRFWRSFSTKLLTILCDTQIVTGLAIIIAAQFKARTYYDSELAIAFWNIALNSYWASRDSSLDMFANRHLWSVKARVICIWCSVVLGTHYQSSVLWQETHHWDSMGSNGQCVLMHDRSSDRSQQFWLLGLGVYSLFLLLWLFPFTNASMDRFSDGMDAWVSERQNSFGDAVEGLEKRVWTRLAPTVRILAVTLQNIFGIMWWLLKRFLSIWCVSERRHGLDVAVYTGLLAWSSYDVYDLKASNQHLVFPGTSESSLGFGQILSLALLIFIFLNILDSFTGRHPTIVQSLVVPEG</sequence>
<evidence type="ECO:0000313" key="3">
    <source>
        <dbReference type="Proteomes" id="UP000698800"/>
    </source>
</evidence>
<dbReference type="AlphaFoldDB" id="A0A9P8I6U1"/>